<dbReference type="AlphaFoldDB" id="A0A0A9A7X9"/>
<reference evidence="1" key="1">
    <citation type="submission" date="2014-09" db="EMBL/GenBank/DDBJ databases">
        <authorList>
            <person name="Magalhaes I.L.F."/>
            <person name="Oliveira U."/>
            <person name="Santos F.R."/>
            <person name="Vidigal T.H.D.A."/>
            <person name="Brescovit A.D."/>
            <person name="Santos A.J."/>
        </authorList>
    </citation>
    <scope>NUCLEOTIDE SEQUENCE</scope>
    <source>
        <tissue evidence="1">Shoot tissue taken approximately 20 cm above the soil surface</tissue>
    </source>
</reference>
<reference evidence="1" key="2">
    <citation type="journal article" date="2015" name="Data Brief">
        <title>Shoot transcriptome of the giant reed, Arundo donax.</title>
        <authorList>
            <person name="Barrero R.A."/>
            <person name="Guerrero F.D."/>
            <person name="Moolhuijzen P."/>
            <person name="Goolsby J.A."/>
            <person name="Tidwell J."/>
            <person name="Bellgard S.E."/>
            <person name="Bellgard M.I."/>
        </authorList>
    </citation>
    <scope>NUCLEOTIDE SEQUENCE</scope>
    <source>
        <tissue evidence="1">Shoot tissue taken approximately 20 cm above the soil surface</tissue>
    </source>
</reference>
<protein>
    <submittedName>
        <fullName evidence="1">Uncharacterized protein</fullName>
    </submittedName>
</protein>
<organism evidence="1">
    <name type="scientific">Arundo donax</name>
    <name type="common">Giant reed</name>
    <name type="synonym">Donax arundinaceus</name>
    <dbReference type="NCBI Taxonomy" id="35708"/>
    <lineage>
        <taxon>Eukaryota</taxon>
        <taxon>Viridiplantae</taxon>
        <taxon>Streptophyta</taxon>
        <taxon>Embryophyta</taxon>
        <taxon>Tracheophyta</taxon>
        <taxon>Spermatophyta</taxon>
        <taxon>Magnoliopsida</taxon>
        <taxon>Liliopsida</taxon>
        <taxon>Poales</taxon>
        <taxon>Poaceae</taxon>
        <taxon>PACMAD clade</taxon>
        <taxon>Arundinoideae</taxon>
        <taxon>Arundineae</taxon>
        <taxon>Arundo</taxon>
    </lineage>
</organism>
<evidence type="ECO:0000313" key="1">
    <source>
        <dbReference type="EMBL" id="JAD43127.1"/>
    </source>
</evidence>
<proteinExistence type="predicted"/>
<name>A0A0A9A7X9_ARUDO</name>
<sequence length="37" mass="4479">MIKRNRKVIDMKGNSKFQQRINEMFHKGQSYGKLHVM</sequence>
<accession>A0A0A9A7X9</accession>
<dbReference type="EMBL" id="GBRH01254768">
    <property type="protein sequence ID" value="JAD43127.1"/>
    <property type="molecule type" value="Transcribed_RNA"/>
</dbReference>